<gene>
    <name evidence="1" type="ORF">AtubIFM56815_009823</name>
</gene>
<protein>
    <submittedName>
        <fullName evidence="1">Uncharacterized protein</fullName>
    </submittedName>
</protein>
<dbReference type="AlphaFoldDB" id="A0A9W6AQV7"/>
<reference evidence="1" key="1">
    <citation type="submission" date="2022-07" db="EMBL/GenBank/DDBJ databases">
        <title>Taxonomy of Aspergillus series Nigri: significant species reduction supported by multi-species coalescent approaches.</title>
        <authorList>
            <person name="Bian C."/>
            <person name="Kusuya Y."/>
            <person name="Sklenar F."/>
            <person name="D'hooge E."/>
            <person name="Yaguchi T."/>
            <person name="Takahashi H."/>
            <person name="Hubka V."/>
        </authorList>
    </citation>
    <scope>NUCLEOTIDE SEQUENCE</scope>
    <source>
        <strain evidence="1">IFM 56815</strain>
    </source>
</reference>
<organism evidence="1 2">
    <name type="scientific">Aspergillus tubingensis</name>
    <dbReference type="NCBI Taxonomy" id="5068"/>
    <lineage>
        <taxon>Eukaryota</taxon>
        <taxon>Fungi</taxon>
        <taxon>Dikarya</taxon>
        <taxon>Ascomycota</taxon>
        <taxon>Pezizomycotina</taxon>
        <taxon>Eurotiomycetes</taxon>
        <taxon>Eurotiomycetidae</taxon>
        <taxon>Eurotiales</taxon>
        <taxon>Aspergillaceae</taxon>
        <taxon>Aspergillus</taxon>
        <taxon>Aspergillus subgen. Circumdati</taxon>
    </lineage>
</organism>
<name>A0A9W6AQV7_ASPTU</name>
<proteinExistence type="predicted"/>
<dbReference type="EMBL" id="BRPE01000007">
    <property type="protein sequence ID" value="GLA85584.1"/>
    <property type="molecule type" value="Genomic_DNA"/>
</dbReference>
<accession>A0A9W6AQV7</accession>
<evidence type="ECO:0000313" key="1">
    <source>
        <dbReference type="EMBL" id="GLA85584.1"/>
    </source>
</evidence>
<sequence length="111" mass="12554">MEMTSTVISDTYTILAGLPASHQQCPFPNWKQLRHAVQAIYTQLEQHNWTGNQWLALTDMSQTAIEKLNEDHDLLAGISVRFTWIGTTGLLKVAAGAPHHFTTTEIFRYIN</sequence>
<dbReference type="Proteomes" id="UP001144157">
    <property type="component" value="Unassembled WGS sequence"/>
</dbReference>
<comment type="caution">
    <text evidence="1">The sequence shown here is derived from an EMBL/GenBank/DDBJ whole genome shotgun (WGS) entry which is preliminary data.</text>
</comment>
<evidence type="ECO:0000313" key="2">
    <source>
        <dbReference type="Proteomes" id="UP001144157"/>
    </source>
</evidence>